<evidence type="ECO:0000259" key="1">
    <source>
        <dbReference type="PROSITE" id="PS50206"/>
    </source>
</evidence>
<keyword evidence="2" id="KW-0808">Transferase</keyword>
<reference evidence="2 3" key="1">
    <citation type="submission" date="2017-04" db="EMBL/GenBank/DDBJ databases">
        <authorList>
            <person name="Afonso C.L."/>
            <person name="Miller P.J."/>
            <person name="Scott M.A."/>
            <person name="Spackman E."/>
            <person name="Goraichik I."/>
            <person name="Dimitrov K.M."/>
            <person name="Suarez D.L."/>
            <person name="Swayne D.E."/>
        </authorList>
    </citation>
    <scope>NUCLEOTIDE SEQUENCE [LARGE SCALE GENOMIC DNA]</scope>
    <source>
        <strain evidence="2 3">DSM 23236</strain>
    </source>
</reference>
<sequence length="142" mass="14672">MSNQVTAVPAAASLAAVAHFAAKAQFETDCSDVNAAFAAGEPGFVLLDVRNGSAYARGHVPGALNLPHVEITVERMAQWPLNTLFVVYCAGPHCNGADKGALKLAQLGRPVKLMIGGVTGWLDEGLPLHTGASQMDAISCAC</sequence>
<dbReference type="Proteomes" id="UP000192761">
    <property type="component" value="Unassembled WGS sequence"/>
</dbReference>
<dbReference type="GO" id="GO:0004792">
    <property type="term" value="F:thiosulfate-cyanide sulfurtransferase activity"/>
    <property type="evidence" value="ECO:0007669"/>
    <property type="project" value="InterPro"/>
</dbReference>
<proteinExistence type="predicted"/>
<dbReference type="InterPro" id="IPR036873">
    <property type="entry name" value="Rhodanese-like_dom_sf"/>
</dbReference>
<dbReference type="PROSITE" id="PS50206">
    <property type="entry name" value="RHODANESE_3"/>
    <property type="match status" value="1"/>
</dbReference>
<dbReference type="STRING" id="1121001.SAMN02745857_04027"/>
<evidence type="ECO:0000313" key="3">
    <source>
        <dbReference type="Proteomes" id="UP000192761"/>
    </source>
</evidence>
<dbReference type="InterPro" id="IPR050229">
    <property type="entry name" value="GlpE_sulfurtransferase"/>
</dbReference>
<accession>A0A1W1Y0J9</accession>
<dbReference type="Pfam" id="PF00581">
    <property type="entry name" value="Rhodanese"/>
    <property type="match status" value="1"/>
</dbReference>
<dbReference type="Gene3D" id="3.40.250.10">
    <property type="entry name" value="Rhodanese-like domain"/>
    <property type="match status" value="1"/>
</dbReference>
<name>A0A1W1Y0J9_9NEIS</name>
<protein>
    <submittedName>
        <fullName evidence="2">Rhodanese-related sulfurtransferase</fullName>
    </submittedName>
</protein>
<feature type="domain" description="Rhodanese" evidence="1">
    <location>
        <begin position="40"/>
        <end position="130"/>
    </location>
</feature>
<dbReference type="PROSITE" id="PS00380">
    <property type="entry name" value="RHODANESE_1"/>
    <property type="match status" value="1"/>
</dbReference>
<dbReference type="AlphaFoldDB" id="A0A1W1Y0J9"/>
<dbReference type="EMBL" id="FWXD01000040">
    <property type="protein sequence ID" value="SMC29693.1"/>
    <property type="molecule type" value="Genomic_DNA"/>
</dbReference>
<dbReference type="InterPro" id="IPR001307">
    <property type="entry name" value="Thiosulphate_STrfase_CS"/>
</dbReference>
<dbReference type="CDD" id="cd01521">
    <property type="entry name" value="RHOD_PspE2"/>
    <property type="match status" value="1"/>
</dbReference>
<gene>
    <name evidence="2" type="ORF">SAMN02745857_04027</name>
</gene>
<dbReference type="PANTHER" id="PTHR43031:SF1">
    <property type="entry name" value="PYRIDINE NUCLEOTIDE-DISULPHIDE OXIDOREDUCTASE"/>
    <property type="match status" value="1"/>
</dbReference>
<dbReference type="SUPFAM" id="SSF52821">
    <property type="entry name" value="Rhodanese/Cell cycle control phosphatase"/>
    <property type="match status" value="1"/>
</dbReference>
<evidence type="ECO:0000313" key="2">
    <source>
        <dbReference type="EMBL" id="SMC29693.1"/>
    </source>
</evidence>
<dbReference type="PANTHER" id="PTHR43031">
    <property type="entry name" value="FAD-DEPENDENT OXIDOREDUCTASE"/>
    <property type="match status" value="1"/>
</dbReference>
<dbReference type="InterPro" id="IPR001763">
    <property type="entry name" value="Rhodanese-like_dom"/>
</dbReference>
<organism evidence="2 3">
    <name type="scientific">Andreprevotia lacus DSM 23236</name>
    <dbReference type="NCBI Taxonomy" id="1121001"/>
    <lineage>
        <taxon>Bacteria</taxon>
        <taxon>Pseudomonadati</taxon>
        <taxon>Pseudomonadota</taxon>
        <taxon>Betaproteobacteria</taxon>
        <taxon>Neisseriales</taxon>
        <taxon>Chitinibacteraceae</taxon>
        <taxon>Andreprevotia</taxon>
    </lineage>
</organism>
<dbReference type="OrthoDB" id="1445766at2"/>
<keyword evidence="3" id="KW-1185">Reference proteome</keyword>
<dbReference type="SMART" id="SM00450">
    <property type="entry name" value="RHOD"/>
    <property type="match status" value="1"/>
</dbReference>